<evidence type="ECO:0000256" key="7">
    <source>
        <dbReference type="ARBA" id="ARBA00023004"/>
    </source>
</evidence>
<evidence type="ECO:0000256" key="1">
    <source>
        <dbReference type="ARBA" id="ARBA00001971"/>
    </source>
</evidence>
<dbReference type="OrthoDB" id="2789670at2759"/>
<dbReference type="AlphaFoldDB" id="A0A165DUR4"/>
<organism evidence="11 12">
    <name type="scientific">Exidia glandulosa HHB12029</name>
    <dbReference type="NCBI Taxonomy" id="1314781"/>
    <lineage>
        <taxon>Eukaryota</taxon>
        <taxon>Fungi</taxon>
        <taxon>Dikarya</taxon>
        <taxon>Basidiomycota</taxon>
        <taxon>Agaricomycotina</taxon>
        <taxon>Agaricomycetes</taxon>
        <taxon>Auriculariales</taxon>
        <taxon>Exidiaceae</taxon>
        <taxon>Exidia</taxon>
    </lineage>
</organism>
<comment type="cofactor">
    <cofactor evidence="1 9">
        <name>heme</name>
        <dbReference type="ChEBI" id="CHEBI:30413"/>
    </cofactor>
</comment>
<gene>
    <name evidence="11" type="ORF">EXIGLDRAFT_726162</name>
</gene>
<dbReference type="InterPro" id="IPR036396">
    <property type="entry name" value="Cyt_P450_sf"/>
</dbReference>
<evidence type="ECO:0000256" key="5">
    <source>
        <dbReference type="ARBA" id="ARBA00022723"/>
    </source>
</evidence>
<dbReference type="Proteomes" id="UP000077266">
    <property type="component" value="Unassembled WGS sequence"/>
</dbReference>
<keyword evidence="6 10" id="KW-0560">Oxidoreductase</keyword>
<dbReference type="InterPro" id="IPR002401">
    <property type="entry name" value="Cyt_P450_E_grp-I"/>
</dbReference>
<dbReference type="Gene3D" id="1.10.630.10">
    <property type="entry name" value="Cytochrome P450"/>
    <property type="match status" value="1"/>
</dbReference>
<dbReference type="InterPro" id="IPR050364">
    <property type="entry name" value="Cytochrome_P450_fung"/>
</dbReference>
<name>A0A165DUR4_EXIGL</name>
<sequence length="385" mass="43435">MAELMGWGFNLTFKRHNDSWRARRRLLHQHMHVGTVTTAKHARLQTHTALVLAKMLLLSPERYAQHIRRSAAANVVQTSYGIDVALEDDPYVEMANEAIESLSPALFPGTFAIDWIPALKHLPTWFPGAKFKRDAAEWSKYPNGLVNIPFDRVLREIEAGTARPSMLSENLAQRSDPDEEWITTVKEAAAVMYFAGSDTTISTILSFVLEMVLHPEVVQKAHDEIDRVVGRDRLPAHATEDDDVYEGMFIEKGSTVMTNIWHILRDPNVYSKPHVFDPERFLRRREGDSENYWEIDEQVPDSRRDVFGYGRRICAGKYFADTSIYITVATMLACFNIAPPTDGDPPTGEMHHGIVSTPAPFKCSITPRTPKVGALVEDAIVAYAE</sequence>
<evidence type="ECO:0000256" key="4">
    <source>
        <dbReference type="ARBA" id="ARBA00022617"/>
    </source>
</evidence>
<dbReference type="PRINTS" id="PR00463">
    <property type="entry name" value="EP450I"/>
</dbReference>
<dbReference type="InterPro" id="IPR017972">
    <property type="entry name" value="Cyt_P450_CS"/>
</dbReference>
<keyword evidence="5 9" id="KW-0479">Metal-binding</keyword>
<dbReference type="InterPro" id="IPR001128">
    <property type="entry name" value="Cyt_P450"/>
</dbReference>
<dbReference type="SUPFAM" id="SSF48264">
    <property type="entry name" value="Cytochrome P450"/>
    <property type="match status" value="1"/>
</dbReference>
<evidence type="ECO:0000256" key="9">
    <source>
        <dbReference type="PIRSR" id="PIRSR602401-1"/>
    </source>
</evidence>
<dbReference type="PRINTS" id="PR00385">
    <property type="entry name" value="P450"/>
</dbReference>
<comment type="pathway">
    <text evidence="2">Secondary metabolite biosynthesis.</text>
</comment>
<dbReference type="GO" id="GO:0004497">
    <property type="term" value="F:monooxygenase activity"/>
    <property type="evidence" value="ECO:0007669"/>
    <property type="project" value="UniProtKB-KW"/>
</dbReference>
<dbReference type="Pfam" id="PF00067">
    <property type="entry name" value="p450"/>
    <property type="match status" value="1"/>
</dbReference>
<keyword evidence="8 10" id="KW-0503">Monooxygenase</keyword>
<evidence type="ECO:0000256" key="6">
    <source>
        <dbReference type="ARBA" id="ARBA00023002"/>
    </source>
</evidence>
<evidence type="ECO:0000256" key="8">
    <source>
        <dbReference type="ARBA" id="ARBA00023033"/>
    </source>
</evidence>
<dbReference type="GO" id="GO:0020037">
    <property type="term" value="F:heme binding"/>
    <property type="evidence" value="ECO:0007669"/>
    <property type="project" value="InterPro"/>
</dbReference>
<evidence type="ECO:0000313" key="11">
    <source>
        <dbReference type="EMBL" id="KZV85404.1"/>
    </source>
</evidence>
<dbReference type="GO" id="GO:0005506">
    <property type="term" value="F:iron ion binding"/>
    <property type="evidence" value="ECO:0007669"/>
    <property type="project" value="InterPro"/>
</dbReference>
<dbReference type="InParanoid" id="A0A165DUR4"/>
<keyword evidence="4 9" id="KW-0349">Heme</keyword>
<reference evidence="11 12" key="1">
    <citation type="journal article" date="2016" name="Mol. Biol. Evol.">
        <title>Comparative Genomics of Early-Diverging Mushroom-Forming Fungi Provides Insights into the Origins of Lignocellulose Decay Capabilities.</title>
        <authorList>
            <person name="Nagy L.G."/>
            <person name="Riley R."/>
            <person name="Tritt A."/>
            <person name="Adam C."/>
            <person name="Daum C."/>
            <person name="Floudas D."/>
            <person name="Sun H."/>
            <person name="Yadav J.S."/>
            <person name="Pangilinan J."/>
            <person name="Larsson K.H."/>
            <person name="Matsuura K."/>
            <person name="Barry K."/>
            <person name="Labutti K."/>
            <person name="Kuo R."/>
            <person name="Ohm R.A."/>
            <person name="Bhattacharya S.S."/>
            <person name="Shirouzu T."/>
            <person name="Yoshinaga Y."/>
            <person name="Martin F.M."/>
            <person name="Grigoriev I.V."/>
            <person name="Hibbett D.S."/>
        </authorList>
    </citation>
    <scope>NUCLEOTIDE SEQUENCE [LARGE SCALE GENOMIC DNA]</scope>
    <source>
        <strain evidence="11 12">HHB12029</strain>
    </source>
</reference>
<dbReference type="EMBL" id="KV426190">
    <property type="protein sequence ID" value="KZV85404.1"/>
    <property type="molecule type" value="Genomic_DNA"/>
</dbReference>
<accession>A0A165DUR4</accession>
<protein>
    <submittedName>
        <fullName evidence="11">Cytochrome P450</fullName>
    </submittedName>
</protein>
<evidence type="ECO:0000256" key="2">
    <source>
        <dbReference type="ARBA" id="ARBA00005179"/>
    </source>
</evidence>
<feature type="binding site" description="axial binding residue" evidence="9">
    <location>
        <position position="314"/>
    </location>
    <ligand>
        <name>heme</name>
        <dbReference type="ChEBI" id="CHEBI:30413"/>
    </ligand>
    <ligandPart>
        <name>Fe</name>
        <dbReference type="ChEBI" id="CHEBI:18248"/>
    </ligandPart>
</feature>
<dbReference type="PROSITE" id="PS00086">
    <property type="entry name" value="CYTOCHROME_P450"/>
    <property type="match status" value="1"/>
</dbReference>
<evidence type="ECO:0000256" key="3">
    <source>
        <dbReference type="ARBA" id="ARBA00010617"/>
    </source>
</evidence>
<keyword evidence="7 9" id="KW-0408">Iron</keyword>
<dbReference type="GO" id="GO:0016705">
    <property type="term" value="F:oxidoreductase activity, acting on paired donors, with incorporation or reduction of molecular oxygen"/>
    <property type="evidence" value="ECO:0007669"/>
    <property type="project" value="InterPro"/>
</dbReference>
<comment type="similarity">
    <text evidence="3 10">Belongs to the cytochrome P450 family.</text>
</comment>
<evidence type="ECO:0000313" key="12">
    <source>
        <dbReference type="Proteomes" id="UP000077266"/>
    </source>
</evidence>
<dbReference type="PANTHER" id="PTHR46300:SF7">
    <property type="entry name" value="P450, PUTATIVE (EUROFUNG)-RELATED"/>
    <property type="match status" value="1"/>
</dbReference>
<keyword evidence="12" id="KW-1185">Reference proteome</keyword>
<dbReference type="PANTHER" id="PTHR46300">
    <property type="entry name" value="P450, PUTATIVE (EUROFUNG)-RELATED-RELATED"/>
    <property type="match status" value="1"/>
</dbReference>
<evidence type="ECO:0000256" key="10">
    <source>
        <dbReference type="RuleBase" id="RU000461"/>
    </source>
</evidence>
<dbReference type="STRING" id="1314781.A0A165DUR4"/>
<proteinExistence type="inferred from homology"/>